<dbReference type="AlphaFoldDB" id="A0A7W8DIS9"/>
<accession>A0A7W8DIS9</accession>
<organism evidence="2 3">
    <name type="scientific">Prosthecobacter vanneervenii</name>
    <dbReference type="NCBI Taxonomy" id="48466"/>
    <lineage>
        <taxon>Bacteria</taxon>
        <taxon>Pseudomonadati</taxon>
        <taxon>Verrucomicrobiota</taxon>
        <taxon>Verrucomicrobiia</taxon>
        <taxon>Verrucomicrobiales</taxon>
        <taxon>Verrucomicrobiaceae</taxon>
        <taxon>Prosthecobacter</taxon>
    </lineage>
</organism>
<protein>
    <submittedName>
        <fullName evidence="2">REP element-mobilizing transposase RayT</fullName>
    </submittedName>
</protein>
<dbReference type="Proteomes" id="UP000590740">
    <property type="component" value="Unassembled WGS sequence"/>
</dbReference>
<dbReference type="PANTHER" id="PTHR36966">
    <property type="entry name" value="REP-ASSOCIATED TYROSINE TRANSPOSASE"/>
    <property type="match status" value="1"/>
</dbReference>
<dbReference type="GO" id="GO:0004803">
    <property type="term" value="F:transposase activity"/>
    <property type="evidence" value="ECO:0007669"/>
    <property type="project" value="InterPro"/>
</dbReference>
<proteinExistence type="predicted"/>
<comment type="caution">
    <text evidence="2">The sequence shown here is derived from an EMBL/GenBank/DDBJ whole genome shotgun (WGS) entry which is preliminary data.</text>
</comment>
<dbReference type="RefSeq" id="WP_184338311.1">
    <property type="nucleotide sequence ID" value="NZ_JACHIG010000001.1"/>
</dbReference>
<dbReference type="EMBL" id="JACHIG010000001">
    <property type="protein sequence ID" value="MBB5031383.1"/>
    <property type="molecule type" value="Genomic_DNA"/>
</dbReference>
<dbReference type="GO" id="GO:0006313">
    <property type="term" value="P:DNA transposition"/>
    <property type="evidence" value="ECO:0007669"/>
    <property type="project" value="InterPro"/>
</dbReference>
<evidence type="ECO:0000259" key="1">
    <source>
        <dbReference type="SMART" id="SM01321"/>
    </source>
</evidence>
<dbReference type="NCBIfam" id="NF047646">
    <property type="entry name" value="REP_Tyr_transpos"/>
    <property type="match status" value="1"/>
</dbReference>
<evidence type="ECO:0000313" key="2">
    <source>
        <dbReference type="EMBL" id="MBB5031383.1"/>
    </source>
</evidence>
<dbReference type="InterPro" id="IPR036515">
    <property type="entry name" value="Transposase_17_sf"/>
</dbReference>
<feature type="domain" description="Transposase IS200-like" evidence="1">
    <location>
        <begin position="20"/>
        <end position="172"/>
    </location>
</feature>
<dbReference type="Pfam" id="PF01797">
    <property type="entry name" value="Y1_Tnp"/>
    <property type="match status" value="1"/>
</dbReference>
<dbReference type="SUPFAM" id="SSF143422">
    <property type="entry name" value="Transposase IS200-like"/>
    <property type="match status" value="1"/>
</dbReference>
<keyword evidence="3" id="KW-1185">Reference proteome</keyword>
<dbReference type="InterPro" id="IPR052715">
    <property type="entry name" value="RAYT_transposase"/>
</dbReference>
<gene>
    <name evidence="2" type="ORF">HNQ65_000937</name>
</gene>
<dbReference type="GO" id="GO:0043565">
    <property type="term" value="F:sequence-specific DNA binding"/>
    <property type="evidence" value="ECO:0007669"/>
    <property type="project" value="TreeGrafter"/>
</dbReference>
<dbReference type="PANTHER" id="PTHR36966:SF1">
    <property type="entry name" value="REP-ASSOCIATED TYROSINE TRANSPOSASE"/>
    <property type="match status" value="1"/>
</dbReference>
<evidence type="ECO:0000313" key="3">
    <source>
        <dbReference type="Proteomes" id="UP000590740"/>
    </source>
</evidence>
<sequence length="196" mass="22948">MTQAAHREWYSRDYLPHFDHPGLVQAITFRLADALPAEKLRQWQQDLAHESELVRDVETKRRIEAWIDAGHGACWLREDSLAQIVEDALLHFDAARYRLLAWCIMPNHVHVLIETQVAWPLGGIVHSWKTWTAKQINAHLGRSGTVWQREYHDRFIRDADHLTNVTRYIEQNPVKAGLCGEASDWRWSSVGRKRER</sequence>
<name>A0A7W8DIS9_9BACT</name>
<reference evidence="2 3" key="1">
    <citation type="submission" date="2020-08" db="EMBL/GenBank/DDBJ databases">
        <title>Genomic Encyclopedia of Type Strains, Phase IV (KMG-IV): sequencing the most valuable type-strain genomes for metagenomic binning, comparative biology and taxonomic classification.</title>
        <authorList>
            <person name="Goeker M."/>
        </authorList>
    </citation>
    <scope>NUCLEOTIDE SEQUENCE [LARGE SCALE GENOMIC DNA]</scope>
    <source>
        <strain evidence="2 3">DSM 12252</strain>
    </source>
</reference>
<dbReference type="SMART" id="SM01321">
    <property type="entry name" value="Y1_Tnp"/>
    <property type="match status" value="1"/>
</dbReference>
<dbReference type="Gene3D" id="3.30.70.1290">
    <property type="entry name" value="Transposase IS200-like"/>
    <property type="match status" value="1"/>
</dbReference>
<dbReference type="InterPro" id="IPR002686">
    <property type="entry name" value="Transposase_17"/>
</dbReference>